<evidence type="ECO:0000313" key="2">
    <source>
        <dbReference type="EMBL" id="CAH0514289.1"/>
    </source>
</evidence>
<reference evidence="2 3" key="1">
    <citation type="submission" date="2021-11" db="EMBL/GenBank/DDBJ databases">
        <authorList>
            <person name="Islam A."/>
            <person name="Islam S."/>
            <person name="Flora M.S."/>
            <person name="Rahman M."/>
            <person name="Ziaur R.M."/>
            <person name="Epstein J.H."/>
            <person name="Hassan M."/>
            <person name="Klassen M."/>
            <person name="Woodard K."/>
            <person name="Webb A."/>
            <person name="Webby R.J."/>
            <person name="El Zowalaty M.E."/>
        </authorList>
    </citation>
    <scope>NUCLEOTIDE SEQUENCE [LARGE SCALE GENOMIC DNA]</scope>
    <source>
        <strain evidence="2">Pbs1</strain>
    </source>
</reference>
<feature type="region of interest" description="Disordered" evidence="1">
    <location>
        <begin position="193"/>
        <end position="220"/>
    </location>
</feature>
<feature type="compositionally biased region" description="Basic residues" evidence="1">
    <location>
        <begin position="202"/>
        <end position="214"/>
    </location>
</feature>
<dbReference type="Proteomes" id="UP001158986">
    <property type="component" value="Unassembled WGS sequence"/>
</dbReference>
<gene>
    <name evidence="2" type="ORF">PBS001_LOCUS1048</name>
</gene>
<dbReference type="EMBL" id="CAKLCB010000063">
    <property type="protein sequence ID" value="CAH0514289.1"/>
    <property type="molecule type" value="Genomic_DNA"/>
</dbReference>
<sequence length="504" mass="56481">MAQYEDEENECVVYYDLDAESRSRSLLRTSKATSISVQSPVEVIAATKGVRELSGHQIFPRQHTPLFNLDDSEDEATEGKNPFESLLQQQTQTTTKSVELIQEKASSREIAERSHGVSLVTAVNGIVLNEKIGQEAISKDSKTFKSSCNEDNLYSTWKHSQQANELKAIANTKSTKKLGFEAADLRPVRWSTRKVAPSDTKNRRKSLNAISKRRSQLETSIAKRRKSIPMNLSDSRVAHNQASLNDRPNATCSLSNGRLLSNVLHRATLLSQRQQTASDETLLAQGIEGNYMDGGDAILDTEHHMQAEEFVPHVFSPVKPASTTTALSRKLKDDVVVSKIRGGIGDVIRKATRKSNRELTLLRSHKQHLFPQHGNHSPRMTFLGLVESIQNRAYIEICLTRYCGTLSHFAAYECHVHQVTAKLKKPTADELKEKHSIVLEAQFHPRTAEYLKLSPGKLLRVFEPLHFLLEHVAAGSVSKVKWFLVSTQLTQVLEGNHQCAERHL</sequence>
<comment type="caution">
    <text evidence="2">The sequence shown here is derived from an EMBL/GenBank/DDBJ whole genome shotgun (WGS) entry which is preliminary data.</text>
</comment>
<protein>
    <submittedName>
        <fullName evidence="2">Uncharacterized protein</fullName>
    </submittedName>
</protein>
<evidence type="ECO:0000256" key="1">
    <source>
        <dbReference type="SAM" id="MobiDB-lite"/>
    </source>
</evidence>
<name>A0ABN8CNX4_9STRA</name>
<proteinExistence type="predicted"/>
<keyword evidence="3" id="KW-1185">Reference proteome</keyword>
<evidence type="ECO:0000313" key="3">
    <source>
        <dbReference type="Proteomes" id="UP001158986"/>
    </source>
</evidence>
<accession>A0ABN8CNX4</accession>
<organism evidence="2 3">
    <name type="scientific">Peronospora belbahrii</name>
    <dbReference type="NCBI Taxonomy" id="622444"/>
    <lineage>
        <taxon>Eukaryota</taxon>
        <taxon>Sar</taxon>
        <taxon>Stramenopiles</taxon>
        <taxon>Oomycota</taxon>
        <taxon>Peronosporomycetes</taxon>
        <taxon>Peronosporales</taxon>
        <taxon>Peronosporaceae</taxon>
        <taxon>Peronospora</taxon>
    </lineage>
</organism>